<dbReference type="RefSeq" id="WP_179461883.1">
    <property type="nucleotide sequence ID" value="NZ_JACBZX010000001.1"/>
</dbReference>
<organism evidence="2 3">
    <name type="scientific">Janibacter alkaliphilus</name>
    <dbReference type="NCBI Taxonomy" id="1069963"/>
    <lineage>
        <taxon>Bacteria</taxon>
        <taxon>Bacillati</taxon>
        <taxon>Actinomycetota</taxon>
        <taxon>Actinomycetes</taxon>
        <taxon>Micrococcales</taxon>
        <taxon>Intrasporangiaceae</taxon>
        <taxon>Janibacter</taxon>
    </lineage>
</organism>
<keyword evidence="2" id="KW-0489">Methyltransferase</keyword>
<evidence type="ECO:0000259" key="1">
    <source>
        <dbReference type="Pfam" id="PF13649"/>
    </source>
</evidence>
<sequence length="495" mass="52583">MALPENFVAGRGPGSGPPGWGLTVLPERDLGTLAVPTGCLAVLDPFAEPESPIVLDVPAGVHRISVTPVVDRGWTGIDGEPLPEPGPDDDLDEEGIVTIWAAVSLHLAEGEPAEVTRWSPWGDRPFVLRDDQRPRFGADVGSLPVDSATVGLVDAEAATTIPLGDDGWWSRVYHGTGGYLRRSLELDGSEGLDGTYAVTAGREGEELLVLSLQGDGDVPILLTRDAEGRLLGVHLDLLSLADIDPDELAEEAGPDAPVHAFGVPLALDPGYVSALPPALEAVERLPSIIDDQLAAAMSHDLSDLLVRERDWLKTTVAEWPAGHEVLDLGCGTGRVARLVANSGCRVTGVDVAPAMIREGRRRHPDLDLREGSALDLPLGDGSVDAIVSWGGLDQLSPEMLVIAAREMVRVLRPGGEAALALALTDDGHHVLDLALRWERWGSPDEGHAEVPVWQMSMMLLGRTLGAVGFSLPGGQLTHRDDRASGRRLLTRVHAV</sequence>
<protein>
    <submittedName>
        <fullName evidence="2">SAM-dependent methyltransferase</fullName>
    </submittedName>
</protein>
<dbReference type="InterPro" id="IPR050508">
    <property type="entry name" value="Methyltransf_Superfamily"/>
</dbReference>
<dbReference type="GO" id="GO:0008168">
    <property type="term" value="F:methyltransferase activity"/>
    <property type="evidence" value="ECO:0007669"/>
    <property type="project" value="UniProtKB-KW"/>
</dbReference>
<dbReference type="InterPro" id="IPR041698">
    <property type="entry name" value="Methyltransf_25"/>
</dbReference>
<dbReference type="Gene3D" id="3.40.50.150">
    <property type="entry name" value="Vaccinia Virus protein VP39"/>
    <property type="match status" value="1"/>
</dbReference>
<dbReference type="CDD" id="cd02440">
    <property type="entry name" value="AdoMet_MTases"/>
    <property type="match status" value="1"/>
</dbReference>
<gene>
    <name evidence="2" type="ORF">BJY28_000833</name>
</gene>
<name>A0A852X7W7_9MICO</name>
<feature type="domain" description="Methyltransferase" evidence="1">
    <location>
        <begin position="325"/>
        <end position="415"/>
    </location>
</feature>
<reference evidence="2 3" key="1">
    <citation type="submission" date="2020-07" db="EMBL/GenBank/DDBJ databases">
        <title>Sequencing the genomes of 1000 actinobacteria strains.</title>
        <authorList>
            <person name="Klenk H.-P."/>
        </authorList>
    </citation>
    <scope>NUCLEOTIDE SEQUENCE [LARGE SCALE GENOMIC DNA]</scope>
    <source>
        <strain evidence="2 3">DSM 24723</strain>
    </source>
</reference>
<evidence type="ECO:0000313" key="2">
    <source>
        <dbReference type="EMBL" id="NYG36364.1"/>
    </source>
</evidence>
<keyword evidence="2" id="KW-0808">Transferase</keyword>
<accession>A0A852X7W7</accession>
<dbReference type="Proteomes" id="UP000592181">
    <property type="component" value="Unassembled WGS sequence"/>
</dbReference>
<dbReference type="AlphaFoldDB" id="A0A852X7W7"/>
<dbReference type="GO" id="GO:0032259">
    <property type="term" value="P:methylation"/>
    <property type="evidence" value="ECO:0007669"/>
    <property type="project" value="UniProtKB-KW"/>
</dbReference>
<dbReference type="EMBL" id="JACBZX010000001">
    <property type="protein sequence ID" value="NYG36364.1"/>
    <property type="molecule type" value="Genomic_DNA"/>
</dbReference>
<evidence type="ECO:0000313" key="3">
    <source>
        <dbReference type="Proteomes" id="UP000592181"/>
    </source>
</evidence>
<dbReference type="Pfam" id="PF13649">
    <property type="entry name" value="Methyltransf_25"/>
    <property type="match status" value="1"/>
</dbReference>
<comment type="caution">
    <text evidence="2">The sequence shown here is derived from an EMBL/GenBank/DDBJ whole genome shotgun (WGS) entry which is preliminary data.</text>
</comment>
<proteinExistence type="predicted"/>
<dbReference type="SUPFAM" id="SSF53335">
    <property type="entry name" value="S-adenosyl-L-methionine-dependent methyltransferases"/>
    <property type="match status" value="1"/>
</dbReference>
<dbReference type="InterPro" id="IPR029063">
    <property type="entry name" value="SAM-dependent_MTases_sf"/>
</dbReference>
<dbReference type="PANTHER" id="PTHR42912">
    <property type="entry name" value="METHYLTRANSFERASE"/>
    <property type="match status" value="1"/>
</dbReference>
<keyword evidence="3" id="KW-1185">Reference proteome</keyword>